<organism evidence="5 6">
    <name type="scientific">Polymorphospora rubra</name>
    <dbReference type="NCBI Taxonomy" id="338584"/>
    <lineage>
        <taxon>Bacteria</taxon>
        <taxon>Bacillati</taxon>
        <taxon>Actinomycetota</taxon>
        <taxon>Actinomycetes</taxon>
        <taxon>Micromonosporales</taxon>
        <taxon>Micromonosporaceae</taxon>
        <taxon>Polymorphospora</taxon>
    </lineage>
</organism>
<keyword evidence="1" id="KW-0677">Repeat</keyword>
<dbReference type="SUPFAM" id="SSF63829">
    <property type="entry name" value="Calcium-dependent phosphotriesterase"/>
    <property type="match status" value="1"/>
</dbReference>
<feature type="domain" description="DUF6531" evidence="3">
    <location>
        <begin position="71"/>
        <end position="139"/>
    </location>
</feature>
<gene>
    <name evidence="5" type="ORF">Prubr_43240</name>
</gene>
<dbReference type="Gene3D" id="3.90.930.1">
    <property type="match status" value="1"/>
</dbReference>
<sequence>MYPDQTYTDQPYADPDVPGDAYYDNGQSAVYSQDVLIDPNVLMEHYAGPSFRGASPASSAKSTDETHCEADPIDVTTGRMILTETDATLPGLPLIRTYRSDYRWGRSFGPAWASPLDQRIIVDSEQVRYLASDGSILTYPLVAEGATALPTLGRALPLRRLVGGGWLLTDPASGQAWVFAPASRGESLLSDVTDGGLRWAITRDDDGTVTALRSSAGATIEFTSSEGLVTAVRLPEHDGTLVEAARFGYDQDRQLVEVVNSSGDPERFRYADGRIVRWDDRNGEWYTYTYDEAGRCVGTDGRDGFLRYRFEYSDGLTVVTDSLGAVRRYELNDRLQVVTETDALGATTRNEWDDAYRLLSRTDPLGRTTRYEYDADGRPTVVTRPDGSSSTTTYDELGRATSWTDFDGSTGSREFDTDGRVLAEIDASGEVVRFDRPVEGGRGTAIQVGPEVVVRNAVRQITSITTGEGDTRYEYDRLGRIVKIETDQGITNVGWTLEGDLAWRENPDGVIEEFGYDGEGNLVETLDATGRRTYLEYGAFDLVTARIDDEDNRTEYAYDTELRLTGITDPQGRTWQYTYDPNGRLVEETDFDGRTQRYAYDAAGQLVEHTDAAGEVTHFSYDVLGRVVERRTGTAVTRLTYDPAGRIVAADDADSQIRLERDALGRVVAETVNGQTVSSAYRDQSEAVTARTRPSGAVTRWSYDESGRPALLVAGGQRLRFAYEDGREVGRAWEAGLTIDQPANPTAAPDEQTGEPGDVRYTLDALGRPATRSGEAGDWHLTWDHRDRLATVTTPDGDRWQYRYDAFGRRIAKQRHGKDGAVLEETQFVWSGDLLVEQHHRDGTGRVTTTAWEYHPALAYPVAQVTDGTVHAVVTGDAGTPPELVGTDGSRPDEPAATPLRLGGRYLDAETGLQYDGSRYYDPATARFLSGSRTAPAPLG</sequence>
<evidence type="ECO:0008006" key="7">
    <source>
        <dbReference type="Google" id="ProtNLM"/>
    </source>
</evidence>
<proteinExistence type="predicted"/>
<feature type="region of interest" description="Disordered" evidence="2">
    <location>
        <begin position="1"/>
        <end position="20"/>
    </location>
</feature>
<dbReference type="InterPro" id="IPR045351">
    <property type="entry name" value="DUF6531"/>
</dbReference>
<dbReference type="Gene3D" id="2.180.10.10">
    <property type="entry name" value="RHS repeat-associated core"/>
    <property type="match status" value="1"/>
</dbReference>
<name>A0A810N6N2_9ACTN</name>
<dbReference type="NCBIfam" id="TIGR01643">
    <property type="entry name" value="YD_repeat_2x"/>
    <property type="match status" value="11"/>
</dbReference>
<dbReference type="KEGG" id="pry:Prubr_43240"/>
<dbReference type="Pfam" id="PF20148">
    <property type="entry name" value="DUF6531"/>
    <property type="match status" value="1"/>
</dbReference>
<dbReference type="Pfam" id="PF25023">
    <property type="entry name" value="TEN_YD-shell"/>
    <property type="match status" value="1"/>
</dbReference>
<dbReference type="Pfam" id="PF05593">
    <property type="entry name" value="RHS_repeat"/>
    <property type="match status" value="2"/>
</dbReference>
<dbReference type="Proteomes" id="UP000680866">
    <property type="component" value="Chromosome"/>
</dbReference>
<dbReference type="PANTHER" id="PTHR32305">
    <property type="match status" value="1"/>
</dbReference>
<dbReference type="EMBL" id="AP023359">
    <property type="protein sequence ID" value="BCJ67303.1"/>
    <property type="molecule type" value="Genomic_DNA"/>
</dbReference>
<evidence type="ECO:0000313" key="6">
    <source>
        <dbReference type="Proteomes" id="UP000680866"/>
    </source>
</evidence>
<dbReference type="InterPro" id="IPR031325">
    <property type="entry name" value="RHS_repeat"/>
</dbReference>
<dbReference type="RefSeq" id="WP_212816649.1">
    <property type="nucleotide sequence ID" value="NZ_AP023359.1"/>
</dbReference>
<dbReference type="InterPro" id="IPR050708">
    <property type="entry name" value="T6SS_VgrG/RHS"/>
</dbReference>
<dbReference type="InterPro" id="IPR056823">
    <property type="entry name" value="TEN-like_YD-shell"/>
</dbReference>
<feature type="region of interest" description="Disordered" evidence="2">
    <location>
        <begin position="878"/>
        <end position="900"/>
    </location>
</feature>
<evidence type="ECO:0000256" key="2">
    <source>
        <dbReference type="SAM" id="MobiDB-lite"/>
    </source>
</evidence>
<dbReference type="InterPro" id="IPR006530">
    <property type="entry name" value="YD"/>
</dbReference>
<evidence type="ECO:0000256" key="1">
    <source>
        <dbReference type="ARBA" id="ARBA00022737"/>
    </source>
</evidence>
<evidence type="ECO:0000313" key="5">
    <source>
        <dbReference type="EMBL" id="BCJ67303.1"/>
    </source>
</evidence>
<evidence type="ECO:0000259" key="4">
    <source>
        <dbReference type="Pfam" id="PF25023"/>
    </source>
</evidence>
<protein>
    <recommendedName>
        <fullName evidence="7">RHS repeat protein</fullName>
    </recommendedName>
</protein>
<accession>A0A810N6N2</accession>
<feature type="domain" description="Teneurin-like YD-shell" evidence="4">
    <location>
        <begin position="547"/>
        <end position="684"/>
    </location>
</feature>
<dbReference type="AlphaFoldDB" id="A0A810N6N2"/>
<keyword evidence="6" id="KW-1185">Reference proteome</keyword>
<dbReference type="PANTHER" id="PTHR32305:SF15">
    <property type="entry name" value="PROTEIN RHSA-RELATED"/>
    <property type="match status" value="1"/>
</dbReference>
<evidence type="ECO:0000259" key="3">
    <source>
        <dbReference type="Pfam" id="PF20148"/>
    </source>
</evidence>
<reference evidence="5" key="1">
    <citation type="submission" date="2020-08" db="EMBL/GenBank/DDBJ databases">
        <title>Whole genome shotgun sequence of Polymorphospora rubra NBRC 101157.</title>
        <authorList>
            <person name="Komaki H."/>
            <person name="Tamura T."/>
        </authorList>
    </citation>
    <scope>NUCLEOTIDE SEQUENCE</scope>
    <source>
        <strain evidence="5">NBRC 101157</strain>
    </source>
</reference>